<proteinExistence type="predicted"/>
<reference evidence="1" key="1">
    <citation type="submission" date="2018-06" db="EMBL/GenBank/DDBJ databases">
        <authorList>
            <person name="Zhirakovskaya E."/>
        </authorList>
    </citation>
    <scope>NUCLEOTIDE SEQUENCE</scope>
</reference>
<dbReference type="InterPro" id="IPR013381">
    <property type="entry name" value="CRISPR-assoc_prot_Cse1"/>
</dbReference>
<dbReference type="Gene3D" id="1.10.132.100">
    <property type="match status" value="1"/>
</dbReference>
<name>A0A3B0UVQ7_9ZZZZ</name>
<dbReference type="CDD" id="cd09729">
    <property type="entry name" value="Cse1_I-E"/>
    <property type="match status" value="1"/>
</dbReference>
<dbReference type="EMBL" id="UOEU01000577">
    <property type="protein sequence ID" value="VAW35178.1"/>
    <property type="molecule type" value="Genomic_DNA"/>
</dbReference>
<sequence>MTQQFSFNLVDEAWLPCVDENGRFVELNLRQLFAQAHQLRALEGESPPVTAALHRFLLAILHRVFGPADYDEWYDLWQAQQWEMAEIDAYLDEWRHRFDLFDAKRPFYQAPDSRVKAKSTINLSHDRASGNNPTLFDHHTEETGETLTPAQAARALIVAQSNGLAGLSGIRGQNFTDGTCSGGIIFIVEGDTLKETLLLNAIQYPPDNDHFSLHQSNDKPAWEMDDPFTPDRKYPFGYLDYLTWQNRRVLLMPEQSGTEIVVRQMTMGPALRFESSLLDPMKHYRPHKKIGHVALSFSEDRVLWQDSAALFQFHADIEGKSRQPATFRWLRELSSDEYEYLDKLKLYRCQALGMSKKQAKVFFFRAERIPMPLAYLTDEKLVAQLEDALQKTSTLAFSLLQVARRVGIYLQLPNPESQKWGQVNRNAKSAINDWVAYTGIERHYWASLDVPFQDLIINLPHNTAAAKAEWQTQLRQSAQNAFDQALKYTGSGPRSFKAVVRGESYLKYQLRELFVEELA</sequence>
<dbReference type="Pfam" id="PF09481">
    <property type="entry name" value="CRISPR_Cse1"/>
    <property type="match status" value="1"/>
</dbReference>
<dbReference type="NCBIfam" id="TIGR02547">
    <property type="entry name" value="casA_cse1"/>
    <property type="match status" value="1"/>
</dbReference>
<evidence type="ECO:0000313" key="1">
    <source>
        <dbReference type="EMBL" id="VAW35178.1"/>
    </source>
</evidence>
<accession>A0A3B0UVQ7</accession>
<dbReference type="AlphaFoldDB" id="A0A3B0UVQ7"/>
<gene>
    <name evidence="1" type="ORF">MNBD_CHLOROFLEXI01-3199</name>
</gene>
<protein>
    <submittedName>
        <fullName evidence="1">CRISPR-associated protein, Cse1 family</fullName>
    </submittedName>
</protein>
<organism evidence="1">
    <name type="scientific">hydrothermal vent metagenome</name>
    <dbReference type="NCBI Taxonomy" id="652676"/>
    <lineage>
        <taxon>unclassified sequences</taxon>
        <taxon>metagenomes</taxon>
        <taxon>ecological metagenomes</taxon>
    </lineage>
</organism>